<name>A0A6L2MTP1_TANCI</name>
<feature type="chain" id="PRO_5026779563" evidence="2">
    <location>
        <begin position="23"/>
        <end position="610"/>
    </location>
</feature>
<keyword evidence="2" id="KW-0732">Signal</keyword>
<comment type="caution">
    <text evidence="3">The sequence shown here is derived from an EMBL/GenBank/DDBJ whole genome shotgun (WGS) entry which is preliminary data.</text>
</comment>
<dbReference type="AlphaFoldDB" id="A0A6L2MTP1"/>
<reference evidence="3" key="1">
    <citation type="journal article" date="2019" name="Sci. Rep.">
        <title>Draft genome of Tanacetum cinerariifolium, the natural source of mosquito coil.</title>
        <authorList>
            <person name="Yamashiro T."/>
            <person name="Shiraishi A."/>
            <person name="Satake H."/>
            <person name="Nakayama K."/>
        </authorList>
    </citation>
    <scope>NUCLEOTIDE SEQUENCE</scope>
</reference>
<feature type="region of interest" description="Disordered" evidence="1">
    <location>
        <begin position="560"/>
        <end position="610"/>
    </location>
</feature>
<feature type="signal peptide" evidence="2">
    <location>
        <begin position="1"/>
        <end position="22"/>
    </location>
</feature>
<proteinExistence type="predicted"/>
<organism evidence="3">
    <name type="scientific">Tanacetum cinerariifolium</name>
    <name type="common">Dalmatian daisy</name>
    <name type="synonym">Chrysanthemum cinerariifolium</name>
    <dbReference type="NCBI Taxonomy" id="118510"/>
    <lineage>
        <taxon>Eukaryota</taxon>
        <taxon>Viridiplantae</taxon>
        <taxon>Streptophyta</taxon>
        <taxon>Embryophyta</taxon>
        <taxon>Tracheophyta</taxon>
        <taxon>Spermatophyta</taxon>
        <taxon>Magnoliopsida</taxon>
        <taxon>eudicotyledons</taxon>
        <taxon>Gunneridae</taxon>
        <taxon>Pentapetalae</taxon>
        <taxon>asterids</taxon>
        <taxon>campanulids</taxon>
        <taxon>Asterales</taxon>
        <taxon>Asteraceae</taxon>
        <taxon>Asteroideae</taxon>
        <taxon>Anthemideae</taxon>
        <taxon>Anthemidinae</taxon>
        <taxon>Tanacetum</taxon>
    </lineage>
</organism>
<sequence>MSTFVLCVGCGIPLCGFSPCQWCTCEWCGNDLQDGFCLLCNLRNSCIYDPNPSSFDCHPDSCHPPHPTYETYSYDSYGNDSYFGYDCQPQFPLNYESEPGYIENYNSYPYDSLSFPQQYPCCEDYGKQEEKRIEEEQAANAQYWKIPACCDDDDDYNSAITPNEPVDSLGMGDEHLETIPATGSDEFIKSCVENLVPNPRESEEEIIPMKIDQHHFNVESDLIGSMLNHDSSIIPSSSKIDSLLDEFAGELTLLKSIPPGIYETDCYPEDEIRFTERLLYDNSSPRPPKEFVSENSNANIESFFPSLIPVEDSDSSMEEIDLSFNPDDPMPLSIEEDDDDSGRDIIIHKELLDNYSLSLPENESFRFDIPSFYRPPAKPPNGNTRILNITMMGDISEQKYSWKFEDSYQRILSFKSSFPQLQLGIILLHLAGSQPMLKSSYKAEDGVIISIPPLVRDVVDVVVEIKGTDFKGFGCRRSKRDCQDALEDMVYNGGSRGNHGIYLWGRHENMTGGLWNRCQGDEDSMLESVMSEDATREALRMAKDTLVLLEMVISKPRKRFPHGKESVHGKSPFLSTKNADFPQTIGTKGFEKRGNMEDAENGRVYGDYRS</sequence>
<gene>
    <name evidence="3" type="ORF">Tci_049326</name>
</gene>
<evidence type="ECO:0000256" key="2">
    <source>
        <dbReference type="SAM" id="SignalP"/>
    </source>
</evidence>
<protein>
    <submittedName>
        <fullName evidence="3">Pre-mRNA splicing Prp18-interacting factor</fullName>
    </submittedName>
</protein>
<evidence type="ECO:0000256" key="1">
    <source>
        <dbReference type="SAM" id="MobiDB-lite"/>
    </source>
</evidence>
<accession>A0A6L2MTP1</accession>
<evidence type="ECO:0000313" key="3">
    <source>
        <dbReference type="EMBL" id="GEU77348.1"/>
    </source>
</evidence>
<dbReference type="EMBL" id="BKCJ010007455">
    <property type="protein sequence ID" value="GEU77348.1"/>
    <property type="molecule type" value="Genomic_DNA"/>
</dbReference>